<evidence type="ECO:0000313" key="2">
    <source>
        <dbReference type="Proteomes" id="UP001206067"/>
    </source>
</evidence>
<evidence type="ECO:0008006" key="3">
    <source>
        <dbReference type="Google" id="ProtNLM"/>
    </source>
</evidence>
<dbReference type="RefSeq" id="WP_257595145.1">
    <property type="nucleotide sequence ID" value="NZ_JANKHH010000003.1"/>
</dbReference>
<comment type="caution">
    <text evidence="1">The sequence shown here is derived from an EMBL/GenBank/DDBJ whole genome shotgun (WGS) entry which is preliminary data.</text>
</comment>
<sequence>MLPVLITIDTEYSSGLYRSGRVRDCAANFERTVACRSPRGEAGIFHQIEVFRRHGLKAVFFVDPMPALLWGQQAVDRVVQPILDAGHEVQLHCHTEWLDFVDGEPFGPERGHNIKDFAYETQVAILAYARERLVEAGAPPPTAYRAGNYGASDDTLRALAQIGVTQDSSFAAGFAGSHCRIDLPLGRCEPVARHGIGEWPIAAIEAPGGWRHGQITALSFREMRDAVRHAAATGWPAFVLVSHSFELFNREKDRPNALLMRRFERLCEWLGGCDIAYSAGFADLPDLPQGRLAPLMPHSRLRTASRMVEQALANRM</sequence>
<protein>
    <recommendedName>
        <fullName evidence="3">Chitooligosaccharide deacetylase</fullName>
    </recommendedName>
</protein>
<name>A0ABT1XNZ0_9SPHN</name>
<organism evidence="1 2">
    <name type="scientific">Parerythrobacter lacustris</name>
    <dbReference type="NCBI Taxonomy" id="2969984"/>
    <lineage>
        <taxon>Bacteria</taxon>
        <taxon>Pseudomonadati</taxon>
        <taxon>Pseudomonadota</taxon>
        <taxon>Alphaproteobacteria</taxon>
        <taxon>Sphingomonadales</taxon>
        <taxon>Erythrobacteraceae</taxon>
        <taxon>Parerythrobacter</taxon>
    </lineage>
</organism>
<accession>A0ABT1XNZ0</accession>
<evidence type="ECO:0000313" key="1">
    <source>
        <dbReference type="EMBL" id="MCR2833376.1"/>
    </source>
</evidence>
<dbReference type="Proteomes" id="UP001206067">
    <property type="component" value="Unassembled WGS sequence"/>
</dbReference>
<dbReference type="InterPro" id="IPR011330">
    <property type="entry name" value="Glyco_hydro/deAcase_b/a-brl"/>
</dbReference>
<dbReference type="Gene3D" id="3.20.20.370">
    <property type="entry name" value="Glycoside hydrolase/deacetylase"/>
    <property type="match status" value="1"/>
</dbReference>
<proteinExistence type="predicted"/>
<keyword evidence="2" id="KW-1185">Reference proteome</keyword>
<dbReference type="SUPFAM" id="SSF88713">
    <property type="entry name" value="Glycoside hydrolase/deacetylase"/>
    <property type="match status" value="1"/>
</dbReference>
<gene>
    <name evidence="1" type="ORF">NSO95_05425</name>
</gene>
<dbReference type="EMBL" id="JANKHH010000003">
    <property type="protein sequence ID" value="MCR2833376.1"/>
    <property type="molecule type" value="Genomic_DNA"/>
</dbReference>
<reference evidence="1 2" key="1">
    <citation type="submission" date="2022-08" db="EMBL/GenBank/DDBJ databases">
        <title>Polyphasic taxonomy analysis of Qipengyuania sp.RS5-5.</title>
        <authorList>
            <person name="Xamxidin M."/>
            <person name="Wu M."/>
        </authorList>
    </citation>
    <scope>NUCLEOTIDE SEQUENCE [LARGE SCALE GENOMIC DNA]</scope>
    <source>
        <strain evidence="1 2">RS5-5</strain>
    </source>
</reference>